<gene>
    <name evidence="2" type="ORF">PN36_19430</name>
</gene>
<comment type="caution">
    <text evidence="2">The sequence shown here is derived from an EMBL/GenBank/DDBJ whole genome shotgun (WGS) entry which is preliminary data.</text>
</comment>
<dbReference type="Gene3D" id="3.30.70.1290">
    <property type="entry name" value="Transposase IS200-like"/>
    <property type="match status" value="1"/>
</dbReference>
<evidence type="ECO:0000313" key="3">
    <source>
        <dbReference type="Proteomes" id="UP000030428"/>
    </source>
</evidence>
<keyword evidence="3" id="KW-1185">Reference proteome</keyword>
<dbReference type="PANTHER" id="PTHR36966">
    <property type="entry name" value="REP-ASSOCIATED TYROSINE TRANSPOSASE"/>
    <property type="match status" value="1"/>
</dbReference>
<dbReference type="InterPro" id="IPR036515">
    <property type="entry name" value="Transposase_17_sf"/>
</dbReference>
<dbReference type="GO" id="GO:0004803">
    <property type="term" value="F:transposase activity"/>
    <property type="evidence" value="ECO:0007669"/>
    <property type="project" value="InterPro"/>
</dbReference>
<evidence type="ECO:0000313" key="2">
    <source>
        <dbReference type="EMBL" id="KHD08222.2"/>
    </source>
</evidence>
<accession>A0A0A6PD01</accession>
<dbReference type="GO" id="GO:0043565">
    <property type="term" value="F:sequence-specific DNA binding"/>
    <property type="evidence" value="ECO:0007669"/>
    <property type="project" value="TreeGrafter"/>
</dbReference>
<reference evidence="2 3" key="1">
    <citation type="journal article" date="2016" name="Front. Microbiol.">
        <title>Single-Cell (Meta-)Genomics of a Dimorphic Candidatus Thiomargarita nelsonii Reveals Genomic Plasticity.</title>
        <authorList>
            <person name="Flood B.E."/>
            <person name="Fliss P."/>
            <person name="Jones D.S."/>
            <person name="Dick G.J."/>
            <person name="Jain S."/>
            <person name="Kaster A.K."/>
            <person name="Winkel M."/>
            <person name="Mussmann M."/>
            <person name="Bailey J."/>
        </authorList>
    </citation>
    <scope>NUCLEOTIDE SEQUENCE [LARGE SCALE GENOMIC DNA]</scope>
    <source>
        <strain evidence="2">Hydrate Ridge</strain>
    </source>
</reference>
<dbReference type="Pfam" id="PF01797">
    <property type="entry name" value="Y1_Tnp"/>
    <property type="match status" value="1"/>
</dbReference>
<name>A0A0A6PD01_9GAMM</name>
<dbReference type="PANTHER" id="PTHR36966:SF1">
    <property type="entry name" value="REP-ASSOCIATED TYROSINE TRANSPOSASE"/>
    <property type="match status" value="1"/>
</dbReference>
<dbReference type="GO" id="GO:0006313">
    <property type="term" value="P:DNA transposition"/>
    <property type="evidence" value="ECO:0007669"/>
    <property type="project" value="InterPro"/>
</dbReference>
<evidence type="ECO:0000259" key="1">
    <source>
        <dbReference type="SMART" id="SM01321"/>
    </source>
</evidence>
<feature type="domain" description="Transposase IS200-like" evidence="1">
    <location>
        <begin position="14"/>
        <end position="128"/>
    </location>
</feature>
<protein>
    <recommendedName>
        <fullName evidence="1">Transposase IS200-like domain-containing protein</fullName>
    </recommendedName>
</protein>
<dbReference type="NCBIfam" id="NF047646">
    <property type="entry name" value="REP_Tyr_transpos"/>
    <property type="match status" value="1"/>
</dbReference>
<dbReference type="AlphaFoldDB" id="A0A0A6PD01"/>
<organism evidence="2 3">
    <name type="scientific">Candidatus Thiomargarita nelsonii</name>
    <dbReference type="NCBI Taxonomy" id="1003181"/>
    <lineage>
        <taxon>Bacteria</taxon>
        <taxon>Pseudomonadati</taxon>
        <taxon>Pseudomonadota</taxon>
        <taxon>Gammaproteobacteria</taxon>
        <taxon>Thiotrichales</taxon>
        <taxon>Thiotrichaceae</taxon>
        <taxon>Thiomargarita</taxon>
    </lineage>
</organism>
<dbReference type="SMART" id="SM01321">
    <property type="entry name" value="Y1_Tnp"/>
    <property type="match status" value="1"/>
</dbReference>
<dbReference type="EMBL" id="JSZA02000080">
    <property type="protein sequence ID" value="KHD08222.2"/>
    <property type="molecule type" value="Genomic_DNA"/>
</dbReference>
<proteinExistence type="predicted"/>
<dbReference type="SUPFAM" id="SSF143422">
    <property type="entry name" value="Transposase IS200-like"/>
    <property type="match status" value="1"/>
</dbReference>
<dbReference type="InterPro" id="IPR002686">
    <property type="entry name" value="Transposase_17"/>
</dbReference>
<sequence>MLKQHPNTPTHLFLDDALYFITGAIYQKRHLLVEPELKQLLLSLIEKNFQAVGWQLKDWVILDNHYHLLAVSRKGQDLSRILKGIHGASASPIRQKTRCDLPVWWNYWDYCPRDDNDYYTKLNYLFMNPIKHGYVTNLNDYPFSSFSSTLTQIGREAMSKQFHTYSDYQDLDDIYDKF</sequence>
<dbReference type="Proteomes" id="UP000030428">
    <property type="component" value="Unassembled WGS sequence"/>
</dbReference>
<dbReference type="InterPro" id="IPR052715">
    <property type="entry name" value="RAYT_transposase"/>
</dbReference>